<dbReference type="SUPFAM" id="SSF53850">
    <property type="entry name" value="Periplasmic binding protein-like II"/>
    <property type="match status" value="1"/>
</dbReference>
<evidence type="ECO:0000256" key="2">
    <source>
        <dbReference type="SAM" id="SignalP"/>
    </source>
</evidence>
<reference evidence="3 5" key="1">
    <citation type="submission" date="2016-06" db="EMBL/GenBank/DDBJ databases">
        <authorList>
            <person name="Kjaerup R.B."/>
            <person name="Dalgaard T.S."/>
            <person name="Juul-Madsen H.R."/>
        </authorList>
    </citation>
    <scope>NUCLEOTIDE SEQUENCE [LARGE SCALE GENOMIC DNA]</scope>
    <source>
        <strain evidence="3">Orrdi1</strain>
    </source>
</reference>
<dbReference type="Pfam" id="PF03401">
    <property type="entry name" value="TctC"/>
    <property type="match status" value="1"/>
</dbReference>
<feature type="chain" id="PRO_5015062603" evidence="2">
    <location>
        <begin position="25"/>
        <end position="323"/>
    </location>
</feature>
<dbReference type="EMBL" id="FLRC01000033">
    <property type="protein sequence ID" value="SBT26373.1"/>
    <property type="molecule type" value="Genomic_DNA"/>
</dbReference>
<comment type="similarity">
    <text evidence="1">Belongs to the UPF0065 (bug) family.</text>
</comment>
<dbReference type="InterPro" id="IPR005064">
    <property type="entry name" value="BUG"/>
</dbReference>
<gene>
    <name evidence="3" type="ORF">ODI_04146</name>
    <name evidence="4" type="ORF">ODI_R0348</name>
</gene>
<dbReference type="OrthoDB" id="8678477at2"/>
<dbReference type="RefSeq" id="WP_067756014.1">
    <property type="nucleotide sequence ID" value="NZ_LT907988.1"/>
</dbReference>
<accession>A0A1C3K4E3</accession>
<evidence type="ECO:0000256" key="1">
    <source>
        <dbReference type="ARBA" id="ARBA00006987"/>
    </source>
</evidence>
<dbReference type="EMBL" id="LT907988">
    <property type="protein sequence ID" value="SOE46556.1"/>
    <property type="molecule type" value="Genomic_DNA"/>
</dbReference>
<dbReference type="AlphaFoldDB" id="A0A1C3K4E3"/>
<dbReference type="Proteomes" id="UP000078558">
    <property type="component" value="Chromosome I"/>
</dbReference>
<dbReference type="CDD" id="cd13578">
    <property type="entry name" value="PBP2_Bug27"/>
    <property type="match status" value="1"/>
</dbReference>
<feature type="signal peptide" evidence="2">
    <location>
        <begin position="1"/>
        <end position="24"/>
    </location>
</feature>
<dbReference type="Gene3D" id="3.40.190.150">
    <property type="entry name" value="Bordetella uptake gene, domain 1"/>
    <property type="match status" value="1"/>
</dbReference>
<name>A0A1C3K4E3_9BURK</name>
<dbReference type="PIRSF" id="PIRSF017082">
    <property type="entry name" value="YflP"/>
    <property type="match status" value="1"/>
</dbReference>
<evidence type="ECO:0000313" key="4">
    <source>
        <dbReference type="EMBL" id="SOE46556.1"/>
    </source>
</evidence>
<reference evidence="4 5" key="2">
    <citation type="submission" date="2017-08" db="EMBL/GenBank/DDBJ databases">
        <authorList>
            <person name="de Groot N.N."/>
        </authorList>
    </citation>
    <scope>NUCLEOTIDE SEQUENCE [LARGE SCALE GENOMIC DNA]</scope>
    <source>
        <strain evidence="4">Orrdi1</strain>
    </source>
</reference>
<organism evidence="3 5">
    <name type="scientific">Orrella dioscoreae</name>
    <dbReference type="NCBI Taxonomy" id="1851544"/>
    <lineage>
        <taxon>Bacteria</taxon>
        <taxon>Pseudomonadati</taxon>
        <taxon>Pseudomonadota</taxon>
        <taxon>Betaproteobacteria</taxon>
        <taxon>Burkholderiales</taxon>
        <taxon>Alcaligenaceae</taxon>
        <taxon>Orrella</taxon>
    </lineage>
</organism>
<protein>
    <submittedName>
        <fullName evidence="3">Tricarboxylate transport protein TctC</fullName>
    </submittedName>
</protein>
<dbReference type="PANTHER" id="PTHR42928">
    <property type="entry name" value="TRICARBOXYLATE-BINDING PROTEIN"/>
    <property type="match status" value="1"/>
</dbReference>
<proteinExistence type="inferred from homology"/>
<evidence type="ECO:0000313" key="5">
    <source>
        <dbReference type="Proteomes" id="UP000078558"/>
    </source>
</evidence>
<evidence type="ECO:0000313" key="3">
    <source>
        <dbReference type="EMBL" id="SBT26373.1"/>
    </source>
</evidence>
<sequence length="323" mass="33755">MKTLRVALVGLALACSALPLATQAAYPEKPIRLIVPFPPGGGTDALARAAANKVASDTGWRIVTENRPGAGGNLGVDMVAKAPADGYTLVLGQTSNLSINPSLYPNLPYDPQKDLTPIGLIADAPLVLAVAANSPYRTLADMVADARRQPGVLNYASSGNGTVSHLATEQFQKAAGIQLTHIPYKGASQGANDLIGGAIQMYMSSVPTLIGHIRNGKMRALAVTSRARTADLPDVPTFAESGVPGFEAVTWFGLAGPAGLPPDVVQALNAAFAKAVKDPATQQHYQTQGAAVLTSSPQAFSELIRKERTRWERIVQESGARAD</sequence>
<keyword evidence="5" id="KW-1185">Reference proteome</keyword>
<dbReference type="Gene3D" id="3.40.190.10">
    <property type="entry name" value="Periplasmic binding protein-like II"/>
    <property type="match status" value="1"/>
</dbReference>
<dbReference type="STRING" id="1851544.ODI_04146"/>
<dbReference type="KEGG" id="odi:ODI_R0348"/>
<keyword evidence="2" id="KW-0732">Signal</keyword>
<dbReference type="PANTHER" id="PTHR42928:SF5">
    <property type="entry name" value="BLR1237 PROTEIN"/>
    <property type="match status" value="1"/>
</dbReference>
<dbReference type="InterPro" id="IPR042100">
    <property type="entry name" value="Bug_dom1"/>
</dbReference>